<evidence type="ECO:0000313" key="2">
    <source>
        <dbReference type="EMBL" id="SBV91366.1"/>
    </source>
</evidence>
<feature type="signal peptide" evidence="1">
    <location>
        <begin position="1"/>
        <end position="23"/>
    </location>
</feature>
<reference evidence="2" key="1">
    <citation type="submission" date="2016-04" db="EMBL/GenBank/DDBJ databases">
        <authorList>
            <person name="Evans L.H."/>
            <person name="Alamgir A."/>
            <person name="Owens N."/>
            <person name="Weber N.D."/>
            <person name="Virtaneva K."/>
            <person name="Barbian K."/>
            <person name="Babar A."/>
            <person name="Rosenke K."/>
        </authorList>
    </citation>
    <scope>NUCLEOTIDE SEQUENCE</scope>
    <source>
        <strain evidence="2">86-2</strain>
    </source>
</reference>
<organism evidence="2">
    <name type="scientific">uncultured Dysgonomonas sp</name>
    <dbReference type="NCBI Taxonomy" id="206096"/>
    <lineage>
        <taxon>Bacteria</taxon>
        <taxon>Pseudomonadati</taxon>
        <taxon>Bacteroidota</taxon>
        <taxon>Bacteroidia</taxon>
        <taxon>Bacteroidales</taxon>
        <taxon>Dysgonomonadaceae</taxon>
        <taxon>Dysgonomonas</taxon>
        <taxon>environmental samples</taxon>
    </lineage>
</organism>
<dbReference type="EMBL" id="FLUL01000001">
    <property type="protein sequence ID" value="SBV91366.1"/>
    <property type="molecule type" value="Genomic_DNA"/>
</dbReference>
<accession>A0A212IVZ2</accession>
<protein>
    <submittedName>
        <fullName evidence="2">Uncharacterized protein</fullName>
    </submittedName>
</protein>
<name>A0A212IVZ2_9BACT</name>
<evidence type="ECO:0000256" key="1">
    <source>
        <dbReference type="SAM" id="SignalP"/>
    </source>
</evidence>
<gene>
    <name evidence="2" type="ORF">KL86DYS2_10171</name>
</gene>
<sequence length="190" mass="21537">MRNLCLTLIIVLVVPAVWFSSCAKVDDYEGAGKPTVSDVRFNANDTLLIENGEVIVLNDSTKRGPSHIDTLIIGKTLYLNARFRDNIGLSSYRVKMEINSEAGEPYKLWALGEDIFSTKRHKVTDTIIIRNSLFSIPFYVLNKDTIYMKQGEHEIQIAYGNIANKTDSSYYKVLLLSRDSILSIRKKQNI</sequence>
<dbReference type="PROSITE" id="PS51257">
    <property type="entry name" value="PROKAR_LIPOPROTEIN"/>
    <property type="match status" value="1"/>
</dbReference>
<dbReference type="AlphaFoldDB" id="A0A212IVZ2"/>
<feature type="chain" id="PRO_5012013129" evidence="1">
    <location>
        <begin position="24"/>
        <end position="190"/>
    </location>
</feature>
<proteinExistence type="predicted"/>
<keyword evidence="1" id="KW-0732">Signal</keyword>
<dbReference type="RefSeq" id="WP_296946157.1">
    <property type="nucleotide sequence ID" value="NZ_LT599021.1"/>
</dbReference>